<organism evidence="3 4">
    <name type="scientific">Hyaloscypha hepaticicola</name>
    <dbReference type="NCBI Taxonomy" id="2082293"/>
    <lineage>
        <taxon>Eukaryota</taxon>
        <taxon>Fungi</taxon>
        <taxon>Dikarya</taxon>
        <taxon>Ascomycota</taxon>
        <taxon>Pezizomycotina</taxon>
        <taxon>Leotiomycetes</taxon>
        <taxon>Helotiales</taxon>
        <taxon>Hyaloscyphaceae</taxon>
        <taxon>Hyaloscypha</taxon>
    </lineage>
</organism>
<sequence length="451" mass="50318">MNILDPKPITDSDDSTVNNAMTPPESVAADFLENQDPLDDVKLSPSSVPWPGSTFIIRSVLSGHVLTLCDGQVVMASPGTRGSIHWECMDFKGWLGFRNTVSGRFLGHDANGKLRCVADRPQEWEKFCVRMTPEGGYVLLMTHWERLWQVGFTLERGVQKLAKIGEAGIVWEFVKFLPWKDSRHDRIHWYSHQNYDKSREHCLYENLLCQSIVPREPPQCISSLPKPPFNDTCYRTCHPGSFINGTIIAIICPLFKRRTMFLTGAIGMLCVYIAWLVAVQRTVTALNAGTTNKGAAVAVLFFIYIYSPCETNLCFQHSEPGNASSIHGRDILLRGEIAEVSLLSNTESENRFSVRGAGFFATYMNPIGMDQAGWKFLFMVTIPQASSSKRPYSPKIKLAFLFEDESFADKATMAVEETIHHGGDGMDENAEEVGAENGATTMEEIQPKSAV</sequence>
<evidence type="ECO:0000256" key="2">
    <source>
        <dbReference type="SAM" id="Phobius"/>
    </source>
</evidence>
<name>A0A2J6PN36_9HELO</name>
<evidence type="ECO:0000313" key="3">
    <source>
        <dbReference type="EMBL" id="PMD15433.1"/>
    </source>
</evidence>
<evidence type="ECO:0000256" key="1">
    <source>
        <dbReference type="SAM" id="MobiDB-lite"/>
    </source>
</evidence>
<dbReference type="AlphaFoldDB" id="A0A2J6PN36"/>
<feature type="transmembrane region" description="Helical" evidence="2">
    <location>
        <begin position="290"/>
        <end position="307"/>
    </location>
</feature>
<evidence type="ECO:0000313" key="4">
    <source>
        <dbReference type="Proteomes" id="UP000235672"/>
    </source>
</evidence>
<reference evidence="3 4" key="1">
    <citation type="submission" date="2016-05" db="EMBL/GenBank/DDBJ databases">
        <title>A degradative enzymes factory behind the ericoid mycorrhizal symbiosis.</title>
        <authorList>
            <consortium name="DOE Joint Genome Institute"/>
            <person name="Martino E."/>
            <person name="Morin E."/>
            <person name="Grelet G."/>
            <person name="Kuo A."/>
            <person name="Kohler A."/>
            <person name="Daghino S."/>
            <person name="Barry K."/>
            <person name="Choi C."/>
            <person name="Cichocki N."/>
            <person name="Clum A."/>
            <person name="Copeland A."/>
            <person name="Hainaut M."/>
            <person name="Haridas S."/>
            <person name="Labutti K."/>
            <person name="Lindquist E."/>
            <person name="Lipzen A."/>
            <person name="Khouja H.-R."/>
            <person name="Murat C."/>
            <person name="Ohm R."/>
            <person name="Olson A."/>
            <person name="Spatafora J."/>
            <person name="Veneault-Fourrey C."/>
            <person name="Henrissat B."/>
            <person name="Grigoriev I."/>
            <person name="Martin F."/>
            <person name="Perotto S."/>
        </authorList>
    </citation>
    <scope>NUCLEOTIDE SEQUENCE [LARGE SCALE GENOMIC DNA]</scope>
    <source>
        <strain evidence="3 4">UAMH 7357</strain>
    </source>
</reference>
<dbReference type="EMBL" id="KZ613513">
    <property type="protein sequence ID" value="PMD15433.1"/>
    <property type="molecule type" value="Genomic_DNA"/>
</dbReference>
<dbReference type="Proteomes" id="UP000235672">
    <property type="component" value="Unassembled WGS sequence"/>
</dbReference>
<feature type="transmembrane region" description="Helical" evidence="2">
    <location>
        <begin position="260"/>
        <end position="278"/>
    </location>
</feature>
<keyword evidence="4" id="KW-1185">Reference proteome</keyword>
<dbReference type="PANTHER" id="PTHR39697">
    <property type="entry name" value="RICIN B LECTIN DOMAIN-CONTAINING PROTEIN-RELATED"/>
    <property type="match status" value="1"/>
</dbReference>
<feature type="region of interest" description="Disordered" evidence="1">
    <location>
        <begin position="1"/>
        <end position="22"/>
    </location>
</feature>
<gene>
    <name evidence="3" type="ORF">NA56DRAFT_753957</name>
</gene>
<dbReference type="InterPro" id="IPR008999">
    <property type="entry name" value="Actin-crosslinking"/>
</dbReference>
<dbReference type="SUPFAM" id="SSF50405">
    <property type="entry name" value="Actin-crosslinking proteins"/>
    <property type="match status" value="1"/>
</dbReference>
<keyword evidence="2" id="KW-0472">Membrane</keyword>
<keyword evidence="2" id="KW-0812">Transmembrane</keyword>
<keyword evidence="2" id="KW-1133">Transmembrane helix</keyword>
<accession>A0A2J6PN36</accession>
<dbReference type="PANTHER" id="PTHR39697:SF1">
    <property type="entry name" value="RICIN B LECTIN DOMAIN-CONTAINING PROTEIN"/>
    <property type="match status" value="1"/>
</dbReference>
<protein>
    <submittedName>
        <fullName evidence="3">Uncharacterized protein</fullName>
    </submittedName>
</protein>
<dbReference type="OrthoDB" id="5289641at2759"/>
<proteinExistence type="predicted"/>